<feature type="region of interest" description="Disordered" evidence="14">
    <location>
        <begin position="1394"/>
        <end position="1459"/>
    </location>
</feature>
<protein>
    <recommendedName>
        <fullName evidence="3">non-specific serine/threonine protein kinase</fullName>
        <ecNumber evidence="3">2.7.11.1</ecNumber>
    </recommendedName>
</protein>
<dbReference type="PROSITE" id="PS00108">
    <property type="entry name" value="PROTEIN_KINASE_ST"/>
    <property type="match status" value="1"/>
</dbReference>
<evidence type="ECO:0000256" key="8">
    <source>
        <dbReference type="ARBA" id="ARBA00022741"/>
    </source>
</evidence>
<evidence type="ECO:0000256" key="6">
    <source>
        <dbReference type="ARBA" id="ARBA00022553"/>
    </source>
</evidence>
<evidence type="ECO:0000256" key="5">
    <source>
        <dbReference type="ARBA" id="ARBA00022527"/>
    </source>
</evidence>
<feature type="compositionally biased region" description="Basic and acidic residues" evidence="14">
    <location>
        <begin position="60"/>
        <end position="84"/>
    </location>
</feature>
<keyword evidence="4" id="KW-0963">Cytoplasm</keyword>
<feature type="non-terminal residue" evidence="16">
    <location>
        <position position="2440"/>
    </location>
</feature>
<evidence type="ECO:0000259" key="15">
    <source>
        <dbReference type="PROSITE" id="PS50011"/>
    </source>
</evidence>
<feature type="compositionally biased region" description="Low complexity" evidence="14">
    <location>
        <begin position="616"/>
        <end position="636"/>
    </location>
</feature>
<feature type="compositionally biased region" description="Polar residues" evidence="14">
    <location>
        <begin position="1446"/>
        <end position="1459"/>
    </location>
</feature>
<dbReference type="Pfam" id="PF24889">
    <property type="entry name" value="CCTL2_WNK"/>
    <property type="match status" value="1"/>
</dbReference>
<feature type="compositionally biased region" description="Low complexity" evidence="14">
    <location>
        <begin position="1902"/>
        <end position="1915"/>
    </location>
</feature>
<evidence type="ECO:0000256" key="4">
    <source>
        <dbReference type="ARBA" id="ARBA00022490"/>
    </source>
</evidence>
<comment type="subcellular location">
    <subcellularLocation>
        <location evidence="2">Cytoplasm</location>
    </subcellularLocation>
</comment>
<evidence type="ECO:0000256" key="2">
    <source>
        <dbReference type="ARBA" id="ARBA00004496"/>
    </source>
</evidence>
<feature type="compositionally biased region" description="Polar residues" evidence="14">
    <location>
        <begin position="2160"/>
        <end position="2181"/>
    </location>
</feature>
<feature type="region of interest" description="Disordered" evidence="14">
    <location>
        <begin position="144"/>
        <end position="210"/>
    </location>
</feature>
<evidence type="ECO:0000256" key="14">
    <source>
        <dbReference type="SAM" id="MobiDB-lite"/>
    </source>
</evidence>
<comment type="catalytic activity">
    <reaction evidence="12">
        <text>L-seryl-[protein] + ATP = O-phospho-L-seryl-[protein] + ADP + H(+)</text>
        <dbReference type="Rhea" id="RHEA:17989"/>
        <dbReference type="Rhea" id="RHEA-COMP:9863"/>
        <dbReference type="Rhea" id="RHEA-COMP:11604"/>
        <dbReference type="ChEBI" id="CHEBI:15378"/>
        <dbReference type="ChEBI" id="CHEBI:29999"/>
        <dbReference type="ChEBI" id="CHEBI:30616"/>
        <dbReference type="ChEBI" id="CHEBI:83421"/>
        <dbReference type="ChEBI" id="CHEBI:456216"/>
        <dbReference type="EC" id="2.7.11.1"/>
    </reaction>
</comment>
<feature type="region of interest" description="Disordered" evidence="14">
    <location>
        <begin position="2003"/>
        <end position="2030"/>
    </location>
</feature>
<feature type="compositionally biased region" description="Low complexity" evidence="14">
    <location>
        <begin position="705"/>
        <end position="784"/>
    </location>
</feature>
<sequence length="2440" mass="255552">MSGGAADSGNPAPRFLVPPPPPPKNGSSSDSSIGEKLGAAADHGASGAGGAGGGAGSGGRSEEYRRRRHTMDKDSRGAAATEHRFFRRSVICDSNATALELPSLQPAAPSAPVSGGSAAPLVSPPECASRTSCIAVTAAQAPSLLQQPPPPAPLPLEGQSAQEPPAPKDAAPLLPKEEEDEATVLPPTSAAGSTSSASREFEERRTQQEDIEELETKAVGISPDGRFLKFDIEIGRGSFKTVYKGLDTDTTVEVAWCELQDRKLSKSERQRFKEEAGMLKGLQHPNIVRFYDSWESTVKGKKCIVLVTELMTSGTLKTYLKRFKVMKIKVLRSWCRQILKGLQFLHTRTPPIIHRDLKCDNIFITGPTGSVKIGDLGLATLKRASFAKSVIGTPEFMAPEMYEEKYDESVDVYAFGMCMLEMATSEYPYSECQNAAQIYRRVTSGVKPASFDKVAIPEVKEIIEGCIRQNKGERYAIKDLLNHAFFQEETGVRVELAEEDDGEKIAIKLWLRIEDIKKLKGKYKDNEAIEFSFDLERDVPEDVAQEMVESGYVCEGDHKTMAKAIKDRVSLIKRKREQRQLVREEQEKKLQEEGSQKQQLEQQQPSSASHAGSKHPLSVTGPTPVPTTSASVSTQVEPEEPEADQHQQLQFQQPSISILSDGTVDSGQGSSVYTESCVSSQQTVSYGSQHDQSISTAAVQGYPASVGQVQSQQHGGYQPPAATQVQGQSASSSASVLSQPTQHTQQNAQQPASSQQPGQYQLQQPSVSAGTTPTQTVSQTQTSQIMPMPQAAAGTQLPVSQPVSIIQGEPQLPVAAPSLPQPSVAPSIPIGSHFLPMGQPLPTSMVPQFSVSQLPVAAPHVSVAQPGFQSLPISMAAGMNQPLLTLATTAAATAVPVGSTVVPSQLPTLMQPVAQLPSQVLPQLLQPAVQSVGLPVSIGQAAEASLPAGDALYQGFPSRLPPQYPGDSGVAPSSAVASVSIPSAVLSPPLPTDAMSQPGYLAPVVQPYVEQNVLVPMGSLGQVQVPQPTVSLAQQASSASSQQAVLEGTQGVSQTAPSETLPATQPAQSTPLASSMDSAHSDVASGLSDGNENVPASSGRHEGRTTKRHMRRSVRSRSRHEKTARPKLRILNVSNKGDRVVECQLETHNRKMVTFKFDLDGDNPEEIASIMVQNEFILATERDSFVEQVREIIEKADEMLSEDVSVEPEGDQGLESMQTKDDGFFPGSQKLEFKQPDPTSSMPQRIGVPPSSFTQVVHSAGRRFIVSPVPESRLKEQGFFTSAVPGGKETPDIVAASPLHGPGMNLSHSASSLSLQQAFSEMGHAQMTEGPSTAPPVFNQTIPPFPPALSTMAGSGAPPASVAASSISVPSSTGVSLPGSVTLPSESAAVGAAPSASVPSSISPPPASQSGQQSTGVASSVSAPASFSLPTTSQPAQPVTGDIAPSISTPSSLALPSTQVPGVTGLGGVAPAVTSQSAPQIVSSMAGPQTSVALSLPQNVALQLPQLSSSGSVSSLAETTVVSAPQSLPESGQSMDKSHLCNTAGLSLPISAPLSSSVATSICGSVTQPVVHPLLVPSGITSTPVLPQIPGATPMLPQVPLPGVLPQPVTNLPAVQQTLIHSQPQPAPLPNQPHIHCLEADADAQSKAPGIDDIKTLEEKLRSLFSEHGNVGTTHPSVSLETSLVMETTVIPGIPTTAVAPTKPLTSISTCIPPSSLPLGPTGLPVLTPVATPGQVITPVSYISASSSIATAVVKPGTSPSKPPLSRVPVLPVGSELPAGTPSSEPLPPFPGPSLTQSQQPLEDLDAKLRRTLSPETVPVTSAPACSVPSVASTTVTGLVSTATQSLKDASASSGGESSAMATAAGAGVLKMGRFQVSVAVDDVLKEGDKPETKPVQFETTSADSSSLSGSSPESTLVKQSGSRKSEAVTDSSLDVVDGIPQTVPVLQLPADVGQPTKVGRFQVTTTTDQVGRFSVSKTQDEVSCAEKEPMTLPLSVDLEQVASSAATPKKELESRQSPHMNGPSSEPEAAFLSGMAKDLDDGSGSPDSLQPLGSKISLPVQSLSNSFNSSYMSSDNESDIEDEDLKLELRRLREKHLKEIQELQSRQKQEIESLYMKLGKAPPAVIIPPAAPLSGRRRRPTKGKSSKSSRSSSQGNKSPQLSGNLSAQSAPSVLPPQQTLHPPGSVPETGQNQLLQPLKPSPSSENLYSAFTSDGALSVPSLSAPGQGCAKFNCASERVTFKPGGRRTRFLSTPCLALWKMVKKVCPCNQLCRTSSTNTVGATVNSQAPQSQPAALASSRKGTFTDDLHKLVDNWARDAMNLSGKKVGKGHSNYEGPGMARKFSAPGQLCISMTSSLGATPISASSATSLGPFTKAMCPPQQYGYPAASFAAPWSGTGGPAQPPLGQFQPVGAASLQSFNISNLQKSISNPPGSNLRTT</sequence>
<dbReference type="InterPro" id="IPR000719">
    <property type="entry name" value="Prot_kinase_dom"/>
</dbReference>
<dbReference type="InterPro" id="IPR056865">
    <property type="entry name" value="CCTL2_WNK"/>
</dbReference>
<keyword evidence="13" id="KW-0175">Coiled coil</keyword>
<dbReference type="FunFam" id="3.30.200.20:FF:000494">
    <property type="entry name" value="serine/threonine-protein kinase WNK2 isoform X2"/>
    <property type="match status" value="1"/>
</dbReference>
<evidence type="ECO:0000256" key="12">
    <source>
        <dbReference type="ARBA" id="ARBA00048679"/>
    </source>
</evidence>
<feature type="coiled-coil region" evidence="13">
    <location>
        <begin position="2087"/>
        <end position="2114"/>
    </location>
</feature>
<dbReference type="CDD" id="cd14030">
    <property type="entry name" value="STKc_WNK1"/>
    <property type="match status" value="1"/>
</dbReference>
<evidence type="ECO:0000256" key="3">
    <source>
        <dbReference type="ARBA" id="ARBA00012513"/>
    </source>
</evidence>
<feature type="domain" description="Protein kinase" evidence="15">
    <location>
        <begin position="228"/>
        <end position="486"/>
    </location>
</feature>
<feature type="compositionally biased region" description="Low complexity" evidence="14">
    <location>
        <begin position="1408"/>
        <end position="1428"/>
    </location>
</feature>
<keyword evidence="9 16" id="KW-0418">Kinase</keyword>
<feature type="compositionally biased region" description="Gly residues" evidence="14">
    <location>
        <begin position="46"/>
        <end position="59"/>
    </location>
</feature>
<dbReference type="InterPro" id="IPR024678">
    <property type="entry name" value="Kinase_OSR1/WNK_CCT"/>
</dbReference>
<keyword evidence="10" id="KW-0067">ATP-binding</keyword>
<feature type="compositionally biased region" description="Low complexity" evidence="14">
    <location>
        <begin position="188"/>
        <end position="198"/>
    </location>
</feature>
<comment type="cofactor">
    <cofactor evidence="1">
        <name>Mg(2+)</name>
        <dbReference type="ChEBI" id="CHEBI:18420"/>
    </cofactor>
</comment>
<dbReference type="PROSITE" id="PS50011">
    <property type="entry name" value="PROTEIN_KINASE_DOM"/>
    <property type="match status" value="1"/>
</dbReference>
<feature type="non-terminal residue" evidence="16">
    <location>
        <position position="1"/>
    </location>
</feature>
<feature type="compositionally biased region" description="Basic residues" evidence="14">
    <location>
        <begin position="2136"/>
        <end position="2148"/>
    </location>
</feature>
<feature type="region of interest" description="Disordered" evidence="14">
    <location>
        <begin position="1"/>
        <end position="87"/>
    </location>
</feature>
<feature type="region of interest" description="Disordered" evidence="14">
    <location>
        <begin position="705"/>
        <end position="794"/>
    </location>
</feature>
<dbReference type="InterPro" id="IPR008271">
    <property type="entry name" value="Ser/Thr_kinase_AS"/>
</dbReference>
<evidence type="ECO:0000256" key="10">
    <source>
        <dbReference type="ARBA" id="ARBA00022840"/>
    </source>
</evidence>
<keyword evidence="8" id="KW-0547">Nucleotide-binding</keyword>
<dbReference type="FunFam" id="1.10.510.10:FF:000006">
    <property type="entry name" value="Serine/threonine-protein kinase WNK1 isoform 2"/>
    <property type="match status" value="1"/>
</dbReference>
<feature type="compositionally biased region" description="Low complexity" evidence="14">
    <location>
        <begin position="1353"/>
        <end position="1376"/>
    </location>
</feature>
<organism evidence="16 17">
    <name type="scientific">Rissa tridactyla</name>
    <name type="common">Black-legged kittiwake</name>
    <name type="synonym">Larus tridactyla</name>
    <dbReference type="NCBI Taxonomy" id="75485"/>
    <lineage>
        <taxon>Eukaryota</taxon>
        <taxon>Metazoa</taxon>
        <taxon>Chordata</taxon>
        <taxon>Craniata</taxon>
        <taxon>Vertebrata</taxon>
        <taxon>Euteleostomi</taxon>
        <taxon>Archelosauria</taxon>
        <taxon>Archosauria</taxon>
        <taxon>Dinosauria</taxon>
        <taxon>Saurischia</taxon>
        <taxon>Theropoda</taxon>
        <taxon>Coelurosauria</taxon>
        <taxon>Aves</taxon>
        <taxon>Neognathae</taxon>
        <taxon>Neoaves</taxon>
        <taxon>Charadriiformes</taxon>
        <taxon>Laridae</taxon>
        <taxon>Rissa</taxon>
    </lineage>
</organism>
<reference evidence="16 17" key="1">
    <citation type="submission" date="2019-09" db="EMBL/GenBank/DDBJ databases">
        <title>Bird 10,000 Genomes (B10K) Project - Family phase.</title>
        <authorList>
            <person name="Zhang G."/>
        </authorList>
    </citation>
    <scope>NUCLEOTIDE SEQUENCE [LARGE SCALE GENOMIC DNA]</scope>
    <source>
        <strain evidence="16">OUT-0021</strain>
        <tissue evidence="16">Blood</tissue>
    </source>
</reference>
<feature type="compositionally biased region" description="Basic and acidic residues" evidence="14">
    <location>
        <begin position="580"/>
        <end position="595"/>
    </location>
</feature>
<feature type="region of interest" description="Disordered" evidence="14">
    <location>
        <begin position="580"/>
        <end position="650"/>
    </location>
</feature>
<evidence type="ECO:0000256" key="11">
    <source>
        <dbReference type="ARBA" id="ARBA00047899"/>
    </source>
</evidence>
<dbReference type="SMART" id="SM00220">
    <property type="entry name" value="S_TKc"/>
    <property type="match status" value="1"/>
</dbReference>
<dbReference type="Proteomes" id="UP000540089">
    <property type="component" value="Unassembled WGS sequence"/>
</dbReference>
<feature type="compositionally biased region" description="Polar residues" evidence="14">
    <location>
        <begin position="1917"/>
        <end position="1933"/>
    </location>
</feature>
<dbReference type="SUPFAM" id="SSF56112">
    <property type="entry name" value="Protein kinase-like (PK-like)"/>
    <property type="match status" value="1"/>
</dbReference>
<evidence type="ECO:0000256" key="9">
    <source>
        <dbReference type="ARBA" id="ARBA00022777"/>
    </source>
</evidence>
<dbReference type="InterPro" id="IPR011009">
    <property type="entry name" value="Kinase-like_dom_sf"/>
</dbReference>
<evidence type="ECO:0000313" key="17">
    <source>
        <dbReference type="Proteomes" id="UP000540089"/>
    </source>
</evidence>
<comment type="catalytic activity">
    <reaction evidence="11">
        <text>L-threonyl-[protein] + ATP = O-phospho-L-threonyl-[protein] + ADP + H(+)</text>
        <dbReference type="Rhea" id="RHEA:46608"/>
        <dbReference type="Rhea" id="RHEA-COMP:11060"/>
        <dbReference type="Rhea" id="RHEA-COMP:11605"/>
        <dbReference type="ChEBI" id="CHEBI:15378"/>
        <dbReference type="ChEBI" id="CHEBI:30013"/>
        <dbReference type="ChEBI" id="CHEBI:30616"/>
        <dbReference type="ChEBI" id="CHEBI:61977"/>
        <dbReference type="ChEBI" id="CHEBI:456216"/>
        <dbReference type="EC" id="2.7.11.1"/>
    </reaction>
</comment>
<feature type="compositionally biased region" description="Low complexity" evidence="14">
    <location>
        <begin position="2149"/>
        <end position="2159"/>
    </location>
</feature>
<feature type="compositionally biased region" description="Polar residues" evidence="14">
    <location>
        <begin position="1050"/>
        <end position="1078"/>
    </location>
</feature>
<evidence type="ECO:0000256" key="7">
    <source>
        <dbReference type="ARBA" id="ARBA00022679"/>
    </source>
</evidence>
<comment type="caution">
    <text evidence="16">The sequence shown here is derived from an EMBL/GenBank/DDBJ whole genome shotgun (WGS) entry which is preliminary data.</text>
</comment>
<feature type="region of interest" description="Disordered" evidence="14">
    <location>
        <begin position="1041"/>
        <end position="1126"/>
    </location>
</feature>
<keyword evidence="5" id="KW-0723">Serine/threonine-protein kinase</keyword>
<dbReference type="Gene3D" id="1.10.510.10">
    <property type="entry name" value="Transferase(Phosphotransferase) domain 1"/>
    <property type="match status" value="1"/>
</dbReference>
<dbReference type="PANTHER" id="PTHR13902">
    <property type="entry name" value="SERINE/THREONINE-PROTEIN KINASE WNK WITH NO LYSINE -RELATED"/>
    <property type="match status" value="1"/>
</dbReference>
<gene>
    <name evidence="16" type="primary">Wnk1</name>
    <name evidence="16" type="ORF">RISTRI_R10589</name>
</gene>
<keyword evidence="6" id="KW-0597">Phosphoprotein</keyword>
<accession>A0A7L3SRK9</accession>
<dbReference type="GO" id="GO:0005737">
    <property type="term" value="C:cytoplasm"/>
    <property type="evidence" value="ECO:0007669"/>
    <property type="project" value="UniProtKB-SubCell"/>
</dbReference>
<keyword evidence="17" id="KW-1185">Reference proteome</keyword>
<dbReference type="GO" id="GO:0005524">
    <property type="term" value="F:ATP binding"/>
    <property type="evidence" value="ECO:0007669"/>
    <property type="project" value="UniProtKB-KW"/>
</dbReference>
<feature type="compositionally biased region" description="Low complexity" evidence="14">
    <location>
        <begin position="25"/>
        <end position="45"/>
    </location>
</feature>
<dbReference type="Pfam" id="PF00069">
    <property type="entry name" value="Pkinase"/>
    <property type="match status" value="1"/>
</dbReference>
<dbReference type="GO" id="GO:0004674">
    <property type="term" value="F:protein serine/threonine kinase activity"/>
    <property type="evidence" value="ECO:0007669"/>
    <property type="project" value="UniProtKB-KW"/>
</dbReference>
<dbReference type="Pfam" id="PF12202">
    <property type="entry name" value="OSR1_C"/>
    <property type="match status" value="1"/>
</dbReference>
<keyword evidence="7" id="KW-0808">Transferase</keyword>
<feature type="compositionally biased region" description="Basic and acidic residues" evidence="14">
    <location>
        <begin position="199"/>
        <end position="208"/>
    </location>
</feature>
<evidence type="ECO:0000313" key="16">
    <source>
        <dbReference type="EMBL" id="NXV29292.1"/>
    </source>
</evidence>
<feature type="region of interest" description="Disordered" evidence="14">
    <location>
        <begin position="1755"/>
        <end position="1799"/>
    </location>
</feature>
<proteinExistence type="predicted"/>
<dbReference type="FunFam" id="3.10.20.90:FF:000007">
    <property type="entry name" value="Serine/threonine-protein kinase WNK1 isoform 1"/>
    <property type="match status" value="1"/>
</dbReference>
<feature type="region of interest" description="Disordered" evidence="14">
    <location>
        <begin position="2125"/>
        <end position="2208"/>
    </location>
</feature>
<evidence type="ECO:0000256" key="1">
    <source>
        <dbReference type="ARBA" id="ARBA00001946"/>
    </source>
</evidence>
<feature type="compositionally biased region" description="Polar residues" evidence="14">
    <location>
        <begin position="2189"/>
        <end position="2208"/>
    </location>
</feature>
<dbReference type="FunFam" id="3.10.20.90:FF:000012">
    <property type="entry name" value="Serine/threonine-protein kinase WNK1 isoform 2"/>
    <property type="match status" value="1"/>
</dbReference>
<dbReference type="InterPro" id="IPR050588">
    <property type="entry name" value="WNK_Ser-Thr_kinase"/>
</dbReference>
<name>A0A7L3SRK9_RISTR</name>
<feature type="region of interest" description="Disordered" evidence="14">
    <location>
        <begin position="1324"/>
        <end position="1377"/>
    </location>
</feature>
<dbReference type="Gene3D" id="3.30.200.20">
    <property type="entry name" value="Phosphorylase Kinase, domain 1"/>
    <property type="match status" value="1"/>
</dbReference>
<dbReference type="Gene3D" id="3.10.20.90">
    <property type="entry name" value="Phosphatidylinositol 3-kinase Catalytic Subunit, Chain A, domain 1"/>
    <property type="match status" value="2"/>
</dbReference>
<evidence type="ECO:0000256" key="13">
    <source>
        <dbReference type="SAM" id="Coils"/>
    </source>
</evidence>
<feature type="region of interest" description="Disordered" evidence="14">
    <location>
        <begin position="1886"/>
        <end position="1934"/>
    </location>
</feature>
<dbReference type="EMBL" id="VZUC01000026">
    <property type="protein sequence ID" value="NXV29292.1"/>
    <property type="molecule type" value="Genomic_DNA"/>
</dbReference>
<feature type="compositionally biased region" description="Basic residues" evidence="14">
    <location>
        <begin position="1106"/>
        <end position="1126"/>
    </location>
</feature>
<dbReference type="EC" id="2.7.11.1" evidence="3"/>